<keyword evidence="7" id="KW-1015">Disulfide bond</keyword>
<evidence type="ECO:0000256" key="7">
    <source>
        <dbReference type="ARBA" id="ARBA00023157"/>
    </source>
</evidence>
<evidence type="ECO:0000313" key="14">
    <source>
        <dbReference type="EMBL" id="OKO98997.1"/>
    </source>
</evidence>
<feature type="transmembrane region" description="Helical" evidence="11">
    <location>
        <begin position="223"/>
        <end position="246"/>
    </location>
</feature>
<dbReference type="SMART" id="SM00747">
    <property type="entry name" value="CFEM"/>
    <property type="match status" value="1"/>
</dbReference>
<feature type="compositionally biased region" description="Polar residues" evidence="10">
    <location>
        <begin position="355"/>
        <end position="375"/>
    </location>
</feature>
<keyword evidence="4" id="KW-0964">Secreted</keyword>
<feature type="compositionally biased region" description="Low complexity" evidence="10">
    <location>
        <begin position="478"/>
        <end position="499"/>
    </location>
</feature>
<feature type="region of interest" description="Disordered" evidence="10">
    <location>
        <begin position="150"/>
        <end position="218"/>
    </location>
</feature>
<dbReference type="EMBL" id="MNBE01000665">
    <property type="protein sequence ID" value="OKO98997.1"/>
    <property type="molecule type" value="Genomic_DNA"/>
</dbReference>
<evidence type="ECO:0000256" key="1">
    <source>
        <dbReference type="ARBA" id="ARBA00004589"/>
    </source>
</evidence>
<dbReference type="GO" id="GO:0046872">
    <property type="term" value="F:metal ion binding"/>
    <property type="evidence" value="ECO:0007669"/>
    <property type="project" value="UniProtKB-UniRule"/>
</dbReference>
<feature type="chain" id="PRO_5012276405" description="CFEM domain-containing protein" evidence="12">
    <location>
        <begin position="25"/>
        <end position="678"/>
    </location>
</feature>
<dbReference type="STRING" id="1316194.A0A1Q5TFI5"/>
<evidence type="ECO:0000259" key="13">
    <source>
        <dbReference type="PROSITE" id="PS52012"/>
    </source>
</evidence>
<feature type="binding site" description="axial binding residue" evidence="9">
    <location>
        <position position="63"/>
    </location>
    <ligand>
        <name>heme</name>
        <dbReference type="ChEBI" id="CHEBI:30413"/>
    </ligand>
    <ligandPart>
        <name>Fe</name>
        <dbReference type="ChEBI" id="CHEBI:18248"/>
    </ligandPart>
</feature>
<evidence type="ECO:0000256" key="10">
    <source>
        <dbReference type="SAM" id="MobiDB-lite"/>
    </source>
</evidence>
<keyword evidence="11" id="KW-0472">Membrane</keyword>
<evidence type="ECO:0000256" key="12">
    <source>
        <dbReference type="SAM" id="SignalP"/>
    </source>
</evidence>
<keyword evidence="11" id="KW-0812">Transmembrane</keyword>
<gene>
    <name evidence="14" type="ORF">PENSUB_8914</name>
</gene>
<dbReference type="InterPro" id="IPR008427">
    <property type="entry name" value="Extracellular_membr_CFEM_dom"/>
</dbReference>
<evidence type="ECO:0000256" key="4">
    <source>
        <dbReference type="ARBA" id="ARBA00022525"/>
    </source>
</evidence>
<feature type="compositionally biased region" description="Polar residues" evidence="10">
    <location>
        <begin position="655"/>
        <end position="668"/>
    </location>
</feature>
<keyword evidence="5" id="KW-0325">Glycoprotein</keyword>
<feature type="compositionally biased region" description="Pro residues" evidence="10">
    <location>
        <begin position="525"/>
        <end position="541"/>
    </location>
</feature>
<feature type="signal peptide" evidence="12">
    <location>
        <begin position="1"/>
        <end position="24"/>
    </location>
</feature>
<keyword evidence="9" id="KW-0408">Iron</keyword>
<comment type="subcellular location">
    <subcellularLocation>
        <location evidence="1">Membrane</location>
        <topology evidence="1">Lipid-anchor</topology>
        <topology evidence="1">GPI-anchor</topology>
    </subcellularLocation>
    <subcellularLocation>
        <location evidence="2">Secreted</location>
    </subcellularLocation>
</comment>
<name>A0A1Q5TFI5_9EURO</name>
<keyword evidence="6 12" id="KW-0732">Signal</keyword>
<proteinExistence type="inferred from homology"/>
<reference evidence="14 15" key="1">
    <citation type="submission" date="2016-10" db="EMBL/GenBank/DDBJ databases">
        <title>Genome sequence of the ascomycete fungus Penicillium subrubescens.</title>
        <authorList>
            <person name="De Vries R.P."/>
            <person name="Peng M."/>
            <person name="Dilokpimol A."/>
            <person name="Hilden K."/>
            <person name="Makela M.R."/>
            <person name="Grigoriev I."/>
            <person name="Riley R."/>
            <person name="Granchi Z."/>
        </authorList>
    </citation>
    <scope>NUCLEOTIDE SEQUENCE [LARGE SCALE GENOMIC DNA]</scope>
    <source>
        <strain evidence="14 15">CBS 132785</strain>
    </source>
</reference>
<dbReference type="GO" id="GO:0005576">
    <property type="term" value="C:extracellular region"/>
    <property type="evidence" value="ECO:0007669"/>
    <property type="project" value="UniProtKB-SubCell"/>
</dbReference>
<evidence type="ECO:0000256" key="3">
    <source>
        <dbReference type="ARBA" id="ARBA00010031"/>
    </source>
</evidence>
<evidence type="ECO:0000313" key="15">
    <source>
        <dbReference type="Proteomes" id="UP000186955"/>
    </source>
</evidence>
<evidence type="ECO:0000256" key="9">
    <source>
        <dbReference type="PROSITE-ProRule" id="PRU01356"/>
    </source>
</evidence>
<dbReference type="AlphaFoldDB" id="A0A1Q5TFI5"/>
<protein>
    <recommendedName>
        <fullName evidence="13">CFEM domain-containing protein</fullName>
    </recommendedName>
</protein>
<evidence type="ECO:0000256" key="6">
    <source>
        <dbReference type="ARBA" id="ARBA00022729"/>
    </source>
</evidence>
<dbReference type="PROSITE" id="PS52012">
    <property type="entry name" value="CFEM"/>
    <property type="match status" value="1"/>
</dbReference>
<keyword evidence="9" id="KW-0349">Heme</keyword>
<feature type="compositionally biased region" description="Low complexity" evidence="10">
    <location>
        <begin position="150"/>
        <end position="210"/>
    </location>
</feature>
<comment type="caution">
    <text evidence="9">Lacks conserved residue(s) required for the propagation of feature annotation.</text>
</comment>
<evidence type="ECO:0000256" key="5">
    <source>
        <dbReference type="ARBA" id="ARBA00022622"/>
    </source>
</evidence>
<feature type="domain" description="CFEM" evidence="13">
    <location>
        <begin position="12"/>
        <end position="133"/>
    </location>
</feature>
<dbReference type="Pfam" id="PF05730">
    <property type="entry name" value="CFEM"/>
    <property type="match status" value="1"/>
</dbReference>
<feature type="region of interest" description="Disordered" evidence="10">
    <location>
        <begin position="444"/>
        <end position="602"/>
    </location>
</feature>
<feature type="region of interest" description="Disordered" evidence="10">
    <location>
        <begin position="351"/>
        <end position="430"/>
    </location>
</feature>
<feature type="region of interest" description="Disordered" evidence="10">
    <location>
        <begin position="254"/>
        <end position="325"/>
    </location>
</feature>
<feature type="compositionally biased region" description="Basic and acidic residues" evidence="10">
    <location>
        <begin position="669"/>
        <end position="678"/>
    </location>
</feature>
<accession>A0A1Q5TFI5</accession>
<evidence type="ECO:0000256" key="11">
    <source>
        <dbReference type="SAM" id="Phobius"/>
    </source>
</evidence>
<keyword evidence="9" id="KW-0479">Metal-binding</keyword>
<dbReference type="GO" id="GO:0098552">
    <property type="term" value="C:side of membrane"/>
    <property type="evidence" value="ECO:0007669"/>
    <property type="project" value="UniProtKB-KW"/>
</dbReference>
<feature type="compositionally biased region" description="Polar residues" evidence="10">
    <location>
        <begin position="399"/>
        <end position="414"/>
    </location>
</feature>
<feature type="region of interest" description="Disordered" evidence="10">
    <location>
        <begin position="618"/>
        <end position="678"/>
    </location>
</feature>
<keyword evidence="15" id="KW-1185">Reference proteome</keyword>
<feature type="compositionally biased region" description="Polar residues" evidence="10">
    <location>
        <begin position="500"/>
        <end position="522"/>
    </location>
</feature>
<keyword evidence="5" id="KW-0336">GPI-anchor</keyword>
<evidence type="ECO:0000256" key="8">
    <source>
        <dbReference type="ARBA" id="ARBA00023288"/>
    </source>
</evidence>
<feature type="compositionally biased region" description="Low complexity" evidence="10">
    <location>
        <begin position="271"/>
        <end position="286"/>
    </location>
</feature>
<feature type="compositionally biased region" description="Polar residues" evidence="10">
    <location>
        <begin position="314"/>
        <end position="325"/>
    </location>
</feature>
<evidence type="ECO:0000256" key="2">
    <source>
        <dbReference type="ARBA" id="ARBA00004613"/>
    </source>
</evidence>
<organism evidence="14 15">
    <name type="scientific">Penicillium subrubescens</name>
    <dbReference type="NCBI Taxonomy" id="1316194"/>
    <lineage>
        <taxon>Eukaryota</taxon>
        <taxon>Fungi</taxon>
        <taxon>Dikarya</taxon>
        <taxon>Ascomycota</taxon>
        <taxon>Pezizomycotina</taxon>
        <taxon>Eurotiomycetes</taxon>
        <taxon>Eurotiomycetidae</taxon>
        <taxon>Eurotiales</taxon>
        <taxon>Aspergillaceae</taxon>
        <taxon>Penicillium</taxon>
    </lineage>
</organism>
<keyword evidence="11" id="KW-1133">Transmembrane helix</keyword>
<keyword evidence="8" id="KW-0449">Lipoprotein</keyword>
<dbReference type="OrthoDB" id="3946741at2759"/>
<comment type="similarity">
    <text evidence="3">Belongs to the RBT5 family.</text>
</comment>
<sequence>MLLHPAYRILAAVLPLVAICSASGSNDTSNAALWNTIPDCAKTCVGNFIEGQYTSDECSSADDIKCLCRTKTHIGLTLGEAALSCLYALCSDKDISSKGNSVYHVCDSVSGAIKETHATITATTFDPPSSATSTGDATITSATTASASTSQTQLSSSKSTLPTSTTSLSSTGDSTITLQTTSSSSGVPATTSTESISTTSSNTATSSPSADGSSNHHVSSGTVIGVSVASGVAGSFIIGVAVFFCCKRWRQRNRSLGSNSDHDFEIGGTMSEPPGFSRPSSRRSSPSPEPNPPGPSSFVHGTGRPEVSELPCSRTPTSHNPPTSATVMLVPNTERMQERVPIGVAVSSAEDWHNSPRTLSSQHTLAEPISSQTTGLYPKPLKWSHRPDSGETLFEEDQLQQPQGPHRNISQVTESPRAMTGLPANPRALKNGFPAQKYLRPSPQQRLIPSQTPSLSPKQAIYSGGTLGPAISTTALRGSPPSNSSSTPHNSSGSSRRNSANTLLTTPFSTGQGRILSDTSHGNPGPGPAQAPAPRPSPRPSPRQTTNTTGRSISGPGLATPTPPSNGLGLSAATEIVSQPRIVRREDIKRVQIRSSPRPPSEVVVPYCPDDFWLERGRSQAPVPTAPGGLPYPSEAFPGAVLYPRSPQRKPQDMQRLSATGRSLTPSRRGQDLILRVD</sequence>
<feature type="compositionally biased region" description="Polar residues" evidence="10">
    <location>
        <begin position="444"/>
        <end position="457"/>
    </location>
</feature>
<comment type="caution">
    <text evidence="14">The sequence shown here is derived from an EMBL/GenBank/DDBJ whole genome shotgun (WGS) entry which is preliminary data.</text>
</comment>
<dbReference type="Proteomes" id="UP000186955">
    <property type="component" value="Unassembled WGS sequence"/>
</dbReference>